<feature type="domain" description="Core-binding (CB)" evidence="7">
    <location>
        <begin position="2"/>
        <end position="85"/>
    </location>
</feature>
<dbReference type="PROSITE" id="PS51898">
    <property type="entry name" value="TYR_RECOMBINASE"/>
    <property type="match status" value="1"/>
</dbReference>
<dbReference type="Proteomes" id="UP000199021">
    <property type="component" value="Unassembled WGS sequence"/>
</dbReference>
<dbReference type="PANTHER" id="PTHR30349:SF64">
    <property type="entry name" value="PROPHAGE INTEGRASE INTD-RELATED"/>
    <property type="match status" value="1"/>
</dbReference>
<sequence length="293" mass="33623">MDNSIANFEAFRDWMILRNYASATIKSYSSHLRQFLLWRQRLGNTGTIEQDEIKAYLTERSDQGLAWRSINVAYSALQMFFTSVLRREWSVEHLPRPRSERSLPTILSVDEVERLINAATLLKHQAFITLLYGTGLRLSEALDLRIKDIDGSRAQLRVCKGKGKKDRYVHLPPSLLETLRIYYKACRPQNYLFNGSYVGGRWQNRAAQYAIERAAVAASIICPVSAHVLRHCYATHHLEAGTSILFVKEQLGHSNLTTTARYLHLCVNYQEQVHHPLNQLSLHLHPLPARLGE</sequence>
<dbReference type="EMBL" id="FOFB01000055">
    <property type="protein sequence ID" value="SER47986.1"/>
    <property type="molecule type" value="Genomic_DNA"/>
</dbReference>
<dbReference type="InterPro" id="IPR050090">
    <property type="entry name" value="Tyrosine_recombinase_XerCD"/>
</dbReference>
<evidence type="ECO:0000256" key="1">
    <source>
        <dbReference type="ARBA" id="ARBA00008857"/>
    </source>
</evidence>
<dbReference type="GO" id="GO:0015074">
    <property type="term" value="P:DNA integration"/>
    <property type="evidence" value="ECO:0007669"/>
    <property type="project" value="UniProtKB-KW"/>
</dbReference>
<dbReference type="InterPro" id="IPR010998">
    <property type="entry name" value="Integrase_recombinase_N"/>
</dbReference>
<keyword evidence="3 5" id="KW-0238">DNA-binding</keyword>
<evidence type="ECO:0000259" key="7">
    <source>
        <dbReference type="PROSITE" id="PS51900"/>
    </source>
</evidence>
<dbReference type="PANTHER" id="PTHR30349">
    <property type="entry name" value="PHAGE INTEGRASE-RELATED"/>
    <property type="match status" value="1"/>
</dbReference>
<dbReference type="InterPro" id="IPR011010">
    <property type="entry name" value="DNA_brk_join_enz"/>
</dbReference>
<dbReference type="SUPFAM" id="SSF56349">
    <property type="entry name" value="DNA breaking-rejoining enzymes"/>
    <property type="match status" value="1"/>
</dbReference>
<keyword evidence="9" id="KW-1185">Reference proteome</keyword>
<dbReference type="Gene3D" id="1.10.443.10">
    <property type="entry name" value="Intergrase catalytic core"/>
    <property type="match status" value="1"/>
</dbReference>
<dbReference type="InParanoid" id="A0A1H9PI60"/>
<evidence type="ECO:0000256" key="4">
    <source>
        <dbReference type="ARBA" id="ARBA00023172"/>
    </source>
</evidence>
<dbReference type="InterPro" id="IPR013762">
    <property type="entry name" value="Integrase-like_cat_sf"/>
</dbReference>
<evidence type="ECO:0000313" key="9">
    <source>
        <dbReference type="Proteomes" id="UP000199021"/>
    </source>
</evidence>
<dbReference type="PROSITE" id="PS51900">
    <property type="entry name" value="CB"/>
    <property type="match status" value="1"/>
</dbReference>
<evidence type="ECO:0000259" key="6">
    <source>
        <dbReference type="PROSITE" id="PS51898"/>
    </source>
</evidence>
<dbReference type="Pfam" id="PF00589">
    <property type="entry name" value="Phage_integrase"/>
    <property type="match status" value="1"/>
</dbReference>
<comment type="similarity">
    <text evidence="1">Belongs to the 'phage' integrase family.</text>
</comment>
<gene>
    <name evidence="8" type="ORF">SAMN05444359_1551</name>
</gene>
<reference evidence="9" key="1">
    <citation type="submission" date="2016-10" db="EMBL/GenBank/DDBJ databases">
        <authorList>
            <person name="Varghese N."/>
            <person name="Submissions S."/>
        </authorList>
    </citation>
    <scope>NUCLEOTIDE SEQUENCE [LARGE SCALE GENOMIC DNA]</scope>
    <source>
        <strain evidence="9">DSM 24740</strain>
    </source>
</reference>
<protein>
    <submittedName>
        <fullName evidence="8">Site-specific recombinase XerD</fullName>
    </submittedName>
</protein>
<dbReference type="InterPro" id="IPR004107">
    <property type="entry name" value="Integrase_SAM-like_N"/>
</dbReference>
<keyword evidence="2" id="KW-0229">DNA integration</keyword>
<proteinExistence type="inferred from homology"/>
<evidence type="ECO:0000256" key="2">
    <source>
        <dbReference type="ARBA" id="ARBA00022908"/>
    </source>
</evidence>
<dbReference type="InterPro" id="IPR044068">
    <property type="entry name" value="CB"/>
</dbReference>
<name>A0A1H9PI60_9BACT</name>
<accession>A0A1H9PI60</accession>
<dbReference type="Pfam" id="PF13495">
    <property type="entry name" value="Phage_int_SAM_4"/>
    <property type="match status" value="1"/>
</dbReference>
<feature type="domain" description="Tyr recombinase" evidence="6">
    <location>
        <begin position="102"/>
        <end position="275"/>
    </location>
</feature>
<evidence type="ECO:0000313" key="8">
    <source>
        <dbReference type="EMBL" id="SER47986.1"/>
    </source>
</evidence>
<keyword evidence="4" id="KW-0233">DNA recombination</keyword>
<dbReference type="GO" id="GO:0003677">
    <property type="term" value="F:DNA binding"/>
    <property type="evidence" value="ECO:0007669"/>
    <property type="project" value="UniProtKB-UniRule"/>
</dbReference>
<dbReference type="STRING" id="478744.SAMN05444359_1551"/>
<dbReference type="OrthoDB" id="9801717at2"/>
<dbReference type="RefSeq" id="WP_090173604.1">
    <property type="nucleotide sequence ID" value="NZ_FOFB01000055.1"/>
</dbReference>
<evidence type="ECO:0000256" key="5">
    <source>
        <dbReference type="PROSITE-ProRule" id="PRU01248"/>
    </source>
</evidence>
<dbReference type="GO" id="GO:0006310">
    <property type="term" value="P:DNA recombination"/>
    <property type="evidence" value="ECO:0007669"/>
    <property type="project" value="UniProtKB-KW"/>
</dbReference>
<organism evidence="8 9">
    <name type="scientific">Neolewinella agarilytica</name>
    <dbReference type="NCBI Taxonomy" id="478744"/>
    <lineage>
        <taxon>Bacteria</taxon>
        <taxon>Pseudomonadati</taxon>
        <taxon>Bacteroidota</taxon>
        <taxon>Saprospiria</taxon>
        <taxon>Saprospirales</taxon>
        <taxon>Lewinellaceae</taxon>
        <taxon>Neolewinella</taxon>
    </lineage>
</organism>
<dbReference type="AlphaFoldDB" id="A0A1H9PI60"/>
<evidence type="ECO:0000256" key="3">
    <source>
        <dbReference type="ARBA" id="ARBA00023125"/>
    </source>
</evidence>
<dbReference type="Gene3D" id="1.10.150.130">
    <property type="match status" value="1"/>
</dbReference>
<dbReference type="InterPro" id="IPR002104">
    <property type="entry name" value="Integrase_catalytic"/>
</dbReference>